<feature type="transmembrane region" description="Helical" evidence="1">
    <location>
        <begin position="106"/>
        <end position="128"/>
    </location>
</feature>
<dbReference type="AlphaFoldDB" id="A0A8D4VN27"/>
<keyword evidence="1" id="KW-0812">Transmembrane</keyword>
<dbReference type="RefSeq" id="WP_221048479.1">
    <property type="nucleotide sequence ID" value="NZ_AP019782.1"/>
</dbReference>
<feature type="transmembrane region" description="Helical" evidence="1">
    <location>
        <begin position="75"/>
        <end position="94"/>
    </location>
</feature>
<accession>A0A8D4VN27</accession>
<feature type="transmembrane region" description="Helical" evidence="1">
    <location>
        <begin position="155"/>
        <end position="176"/>
    </location>
</feature>
<feature type="transmembrane region" description="Helical" evidence="1">
    <location>
        <begin position="323"/>
        <end position="344"/>
    </location>
</feature>
<evidence type="ECO:0000313" key="2">
    <source>
        <dbReference type="EMBL" id="BBL70522.1"/>
    </source>
</evidence>
<reference evidence="2" key="1">
    <citation type="submission" date="2019-06" db="EMBL/GenBank/DDBJ databases">
        <title>Complete genome sequence of Methylogaea oryzae strain JCM16910.</title>
        <authorList>
            <person name="Asakawa S."/>
        </authorList>
    </citation>
    <scope>NUCLEOTIDE SEQUENCE</scope>
    <source>
        <strain evidence="2">E10</strain>
    </source>
</reference>
<dbReference type="EMBL" id="AP019782">
    <property type="protein sequence ID" value="BBL70522.1"/>
    <property type="molecule type" value="Genomic_DNA"/>
</dbReference>
<proteinExistence type="predicted"/>
<feature type="transmembrane region" description="Helical" evidence="1">
    <location>
        <begin position="286"/>
        <end position="311"/>
    </location>
</feature>
<keyword evidence="3" id="KW-1185">Reference proteome</keyword>
<feature type="transmembrane region" description="Helical" evidence="1">
    <location>
        <begin position="47"/>
        <end position="68"/>
    </location>
</feature>
<feature type="transmembrane region" description="Helical" evidence="1">
    <location>
        <begin position="15"/>
        <end position="35"/>
    </location>
</feature>
<feature type="transmembrane region" description="Helical" evidence="1">
    <location>
        <begin position="356"/>
        <end position="377"/>
    </location>
</feature>
<name>A0A8D4VN27_9GAMM</name>
<evidence type="ECO:0000313" key="3">
    <source>
        <dbReference type="Proteomes" id="UP000824988"/>
    </source>
</evidence>
<feature type="transmembrane region" description="Helical" evidence="1">
    <location>
        <begin position="255"/>
        <end position="274"/>
    </location>
</feature>
<evidence type="ECO:0000256" key="1">
    <source>
        <dbReference type="SAM" id="Phobius"/>
    </source>
</evidence>
<keyword evidence="1" id="KW-1133">Transmembrane helix</keyword>
<protein>
    <submittedName>
        <fullName evidence="2">DUF4153 domain-containing protein</fullName>
    </submittedName>
</protein>
<keyword evidence="1" id="KW-0472">Membrane</keyword>
<dbReference type="KEGG" id="moz:MoryE10_11280"/>
<feature type="transmembrane region" description="Helical" evidence="1">
    <location>
        <begin position="188"/>
        <end position="208"/>
    </location>
</feature>
<gene>
    <name evidence="2" type="ORF">MoryE10_11280</name>
</gene>
<feature type="transmembrane region" description="Helical" evidence="1">
    <location>
        <begin position="220"/>
        <end position="243"/>
    </location>
</feature>
<sequence>MATHMDHAGNQPERLWLLLLAAVQAAALIALHYAATALEQPAASFHWLWPLYGLAILAPLSGQVLAAYRRRREFWRLLGGCALALAAVASYSGWRALVEGRSYSYWSGDAFAFGAIMAACWLLLLPFAQQRLDRGGWRIAYGDYFSGLLDNAARLAGAAAFAGAFWLLLLLAAGLSDVLGIRFVGKQIAQPYFIYSATALAFAAGLSLPQVKSAVYRGSLAALGWLLPLVSLIAALFLAALPFTGLQALWQTGHASALMLCLQAALLLLFNAAWQDGGGQPALTPWLRRAVSYALLAAPGFTALCAYALSLRVQQYGWSADRVWAALAIAVVGWFAVGYALAALNRDGAWMAGAAGVNLTGLPASAALLLATLTPLLDPERIATASQVDRLLSGAVEPAQFDFAQLRFRSGRAGNAALRQLAALQNHPQAETLRGLAQNELDRADEIALHAKLQAEDVARHLRVYPGGETHRALLGLLAERANAESYRYPCLNDGGGPCPLLAIDLNGDGVQERVLILENHSLELYGTTAGAWRYLGGLRPRQGNATAQGSRPTMDEIRAALDKGEFRALAPQWRDVEIGGWRYGVD</sequence>
<dbReference type="Proteomes" id="UP000824988">
    <property type="component" value="Chromosome"/>
</dbReference>
<organism evidence="2 3">
    <name type="scientific">Methylogaea oryzae</name>
    <dbReference type="NCBI Taxonomy" id="1295382"/>
    <lineage>
        <taxon>Bacteria</taxon>
        <taxon>Pseudomonadati</taxon>
        <taxon>Pseudomonadota</taxon>
        <taxon>Gammaproteobacteria</taxon>
        <taxon>Methylococcales</taxon>
        <taxon>Methylococcaceae</taxon>
        <taxon>Methylogaea</taxon>
    </lineage>
</organism>